<evidence type="ECO:0000256" key="3">
    <source>
        <dbReference type="ARBA" id="ARBA00022448"/>
    </source>
</evidence>
<gene>
    <name evidence="13" type="ORF">CNECB9_1450002</name>
</gene>
<name>A0A1K0IAV7_CUPNE</name>
<keyword evidence="9" id="KW-0472">Membrane</keyword>
<evidence type="ECO:0000256" key="7">
    <source>
        <dbReference type="ARBA" id="ARBA00023065"/>
    </source>
</evidence>
<keyword evidence="6 11" id="KW-0732">Signal</keyword>
<comment type="subunit">
    <text evidence="2">Homotrimer.</text>
</comment>
<keyword evidence="8" id="KW-0626">Porin</keyword>
<evidence type="ECO:0000256" key="8">
    <source>
        <dbReference type="ARBA" id="ARBA00023114"/>
    </source>
</evidence>
<evidence type="ECO:0000256" key="4">
    <source>
        <dbReference type="ARBA" id="ARBA00022452"/>
    </source>
</evidence>
<protein>
    <submittedName>
        <fullName evidence="13">Porin</fullName>
    </submittedName>
</protein>
<dbReference type="PANTHER" id="PTHR34501">
    <property type="entry name" value="PROTEIN YDDL-RELATED"/>
    <property type="match status" value="1"/>
</dbReference>
<dbReference type="GO" id="GO:0046930">
    <property type="term" value="C:pore complex"/>
    <property type="evidence" value="ECO:0007669"/>
    <property type="project" value="UniProtKB-KW"/>
</dbReference>
<dbReference type="EMBL" id="FMSH01000052">
    <property type="protein sequence ID" value="SCU73970.1"/>
    <property type="molecule type" value="Genomic_DNA"/>
</dbReference>
<dbReference type="GO" id="GO:0006811">
    <property type="term" value="P:monoatomic ion transport"/>
    <property type="evidence" value="ECO:0007669"/>
    <property type="project" value="UniProtKB-KW"/>
</dbReference>
<evidence type="ECO:0000256" key="10">
    <source>
        <dbReference type="ARBA" id="ARBA00023237"/>
    </source>
</evidence>
<accession>A0A1K0IAV7</accession>
<dbReference type="GO" id="GO:0009279">
    <property type="term" value="C:cell outer membrane"/>
    <property type="evidence" value="ECO:0007669"/>
    <property type="project" value="UniProtKB-SubCell"/>
</dbReference>
<dbReference type="Pfam" id="PF13609">
    <property type="entry name" value="Porin_4"/>
    <property type="match status" value="1"/>
</dbReference>
<feature type="domain" description="Porin" evidence="12">
    <location>
        <begin position="9"/>
        <end position="325"/>
    </location>
</feature>
<keyword evidence="4" id="KW-1134">Transmembrane beta strand</keyword>
<proteinExistence type="predicted"/>
<dbReference type="PANTHER" id="PTHR34501:SF9">
    <property type="entry name" value="MAJOR OUTER MEMBRANE PROTEIN P.IA"/>
    <property type="match status" value="1"/>
</dbReference>
<reference evidence="13" key="1">
    <citation type="submission" date="2016-09" db="EMBL/GenBank/DDBJ databases">
        <authorList>
            <person name="Capua I."/>
            <person name="De Benedictis P."/>
            <person name="Joannis T."/>
            <person name="Lombin L.H."/>
            <person name="Cattoli G."/>
        </authorList>
    </citation>
    <scope>NUCLEOTIDE SEQUENCE</scope>
    <source>
        <strain evidence="13">B9</strain>
    </source>
</reference>
<keyword evidence="3" id="KW-0813">Transport</keyword>
<evidence type="ECO:0000256" key="5">
    <source>
        <dbReference type="ARBA" id="ARBA00022692"/>
    </source>
</evidence>
<evidence type="ECO:0000256" key="9">
    <source>
        <dbReference type="ARBA" id="ARBA00023136"/>
    </source>
</evidence>
<evidence type="ECO:0000259" key="12">
    <source>
        <dbReference type="Pfam" id="PF13609"/>
    </source>
</evidence>
<dbReference type="InterPro" id="IPR050298">
    <property type="entry name" value="Gram-neg_bact_OMP"/>
</dbReference>
<evidence type="ECO:0000313" key="13">
    <source>
        <dbReference type="EMBL" id="SCU73970.1"/>
    </source>
</evidence>
<evidence type="ECO:0000256" key="1">
    <source>
        <dbReference type="ARBA" id="ARBA00004571"/>
    </source>
</evidence>
<keyword evidence="10" id="KW-0998">Cell outer membrane</keyword>
<dbReference type="GO" id="GO:0015288">
    <property type="term" value="F:porin activity"/>
    <property type="evidence" value="ECO:0007669"/>
    <property type="project" value="UniProtKB-KW"/>
</dbReference>
<dbReference type="AlphaFoldDB" id="A0A1K0IAV7"/>
<dbReference type="RefSeq" id="WP_340520832.1">
    <property type="nucleotide sequence ID" value="NZ_FMSH01000052.1"/>
</dbReference>
<dbReference type="Gene3D" id="2.40.160.10">
    <property type="entry name" value="Porin"/>
    <property type="match status" value="1"/>
</dbReference>
<feature type="signal peptide" evidence="11">
    <location>
        <begin position="1"/>
        <end position="23"/>
    </location>
</feature>
<feature type="chain" id="PRO_5013244618" evidence="11">
    <location>
        <begin position="24"/>
        <end position="340"/>
    </location>
</feature>
<dbReference type="CDD" id="cd00342">
    <property type="entry name" value="gram_neg_porins"/>
    <property type="match status" value="1"/>
</dbReference>
<evidence type="ECO:0000256" key="2">
    <source>
        <dbReference type="ARBA" id="ARBA00011233"/>
    </source>
</evidence>
<dbReference type="InterPro" id="IPR033900">
    <property type="entry name" value="Gram_neg_porin_domain"/>
</dbReference>
<organism evidence="13">
    <name type="scientific">Cupriavidus necator</name>
    <name type="common">Alcaligenes eutrophus</name>
    <name type="synonym">Ralstonia eutropha</name>
    <dbReference type="NCBI Taxonomy" id="106590"/>
    <lineage>
        <taxon>Bacteria</taxon>
        <taxon>Pseudomonadati</taxon>
        <taxon>Pseudomonadota</taxon>
        <taxon>Betaproteobacteria</taxon>
        <taxon>Burkholderiales</taxon>
        <taxon>Burkholderiaceae</taxon>
        <taxon>Cupriavidus</taxon>
    </lineage>
</organism>
<dbReference type="InterPro" id="IPR023614">
    <property type="entry name" value="Porin_dom_sf"/>
</dbReference>
<evidence type="ECO:0000256" key="11">
    <source>
        <dbReference type="SAM" id="SignalP"/>
    </source>
</evidence>
<evidence type="ECO:0000256" key="6">
    <source>
        <dbReference type="ARBA" id="ARBA00022729"/>
    </source>
</evidence>
<dbReference type="SUPFAM" id="SSF56935">
    <property type="entry name" value="Porins"/>
    <property type="match status" value="1"/>
</dbReference>
<sequence>MRRTQYAAAAAGALAFQICGAHAQSAVTLYGLTDVFVGSLKNSGAPAHTSVLNNGGMTTSYFGLRGREDLGAGMGAFFALESYLRVDSGASGRFTGDPLFARGAYAGLDGGFGKISLGRNANPYFVSTLSFNAFRDSFTFSPMMLHTFIASGLGKPSIQGDTAWSNSVLYTTPSWGGLTGNVIYALGESPGNSGQGNYGANITYAGGKFSATLAAQYVAIAPLFNNGATTQKAIQAGISYDFSVTKLFAQYQYANSNNTLRDNTYSISASTPVGAGNVLIAWAHTARSFTGTESKLRNTASVGYDYYVSKRTDVYINYMYDKVSGLATGNSFGLGIRHRF</sequence>
<keyword evidence="7" id="KW-0406">Ion transport</keyword>
<keyword evidence="5" id="KW-0812">Transmembrane</keyword>
<comment type="subcellular location">
    <subcellularLocation>
        <location evidence="1">Cell outer membrane</location>
        <topology evidence="1">Multi-pass membrane protein</topology>
    </subcellularLocation>
</comment>